<feature type="active site" description="Proton acceptor" evidence="13">
    <location>
        <position position="753"/>
    </location>
</feature>
<evidence type="ECO:0000256" key="10">
    <source>
        <dbReference type="ARBA" id="ARBA00023027"/>
    </source>
</evidence>
<keyword evidence="10 13" id="KW-0520">NAD</keyword>
<reference evidence="19" key="1">
    <citation type="journal article" date="2014" name="Int. J. Syst. Evol. Microbiol.">
        <title>Complete genome sequence of Corynebacterium casei LMG S-19264T (=DSM 44701T), isolated from a smear-ripened cheese.</title>
        <authorList>
            <consortium name="US DOE Joint Genome Institute (JGI-PGF)"/>
            <person name="Walter F."/>
            <person name="Albersmeier A."/>
            <person name="Kalinowski J."/>
            <person name="Ruckert C."/>
        </authorList>
    </citation>
    <scope>NUCLEOTIDE SEQUENCE</scope>
    <source>
        <strain evidence="19">NBRC 112290</strain>
    </source>
</reference>
<comment type="pathway">
    <text evidence="13 15">Purine metabolism; XMP biosynthesis via de novo pathway; XMP from IMP: step 1/1.</text>
</comment>
<dbReference type="AlphaFoldDB" id="A0AA38CS58"/>
<sequence length="839" mass="88907">MIERHENESVVQPGVPGVGGEAPLTVAAVAARLGVAASTLRTWDRRYGLGPSQRQAGSHRRYAPADLQRLEAMRVLTRKGVALADAARVALRAAPLPAAGDGVVTEDLDPVALVAATVDPVRLTAALRCAVEDVGTLRTYDERVRPAMELLAAAGRSDAPGHDPEAVLEAAFLEVVRERAQALPQPGAAAAVVLVVAPRRHVVAAHALAGALHEVGLRTRVVDHAVWSAGREVPGVGRSTWWSRCTSRCPRPRGPCAAARTPSSWWVRGSVTSRRRRAPAPSAPWPPRSRRPSTWSRSAPAARLRGCEGSDGAGGRAYDGIRGSSRLGPRSRQRAARRPQTLDEKFGFVGLTYDDVLLLPGETDVIPSDADTTSRLTREISVKIPLLSAAMDTVTEGRMAIAMARQGGVGILHRNLPIADQAGQIDLVKRSESGMITDPVTIGPDATLAELDALCGQYRVSGLPVVETDGALVGIITNRDLRFVPRERFATARVREVMTASPLITAPVGIARDDAAALLAKHRIEKLPLVDGDGHLRGLITVKDFVKSEQYPDATKDAEGRLVVGAAVGFFGDAWERATALVEAGADVLVVDTANGHARLMLDMVRRLKSDPATRGVQVIGGNVATFDGARALVEAGVDAVKVGVGPGSICTTRVVAGVGVPQVTAIYEAYRACRAAGVPVIGDGGLKYSGDIAKAMVAGADTVMLGGLLAGTDESPGDLVLVNGKQFKRYRGMASLGAMQSRGDRRSFSKDRYFQGDVSDDDVITEGIEGQVPYRGPLAAVAHQLVGGLHQSMFYVGARTIPELQERGKFVRITPAGLKESHPHDVQMVADSPNYSRH</sequence>
<dbReference type="InterPro" id="IPR001093">
    <property type="entry name" value="IMP_DH_GMPRt"/>
</dbReference>
<evidence type="ECO:0000256" key="12">
    <source>
        <dbReference type="ARBA" id="ARBA00048028"/>
    </source>
</evidence>
<feature type="binding site" evidence="13">
    <location>
        <begin position="707"/>
        <end position="708"/>
    </location>
    <ligand>
        <name>IMP</name>
        <dbReference type="ChEBI" id="CHEBI:58053"/>
    </ligand>
</feature>
<dbReference type="SUPFAM" id="SSF51412">
    <property type="entry name" value="Inosine monophosphate dehydrogenase (IMPDH)"/>
    <property type="match status" value="1"/>
</dbReference>
<comment type="subunit">
    <text evidence="3 13">Homotetramer.</text>
</comment>
<keyword evidence="9 13" id="KW-0560">Oxidoreductase</keyword>
<evidence type="ECO:0000256" key="11">
    <source>
        <dbReference type="ARBA" id="ARBA00023122"/>
    </source>
</evidence>
<proteinExistence type="inferred from homology"/>
<dbReference type="Gene3D" id="1.10.1660.10">
    <property type="match status" value="1"/>
</dbReference>
<feature type="binding site" evidence="13">
    <location>
        <begin position="731"/>
        <end position="735"/>
    </location>
    <ligand>
        <name>IMP</name>
        <dbReference type="ChEBI" id="CHEBI:58053"/>
    </ligand>
</feature>
<dbReference type="Pfam" id="PF13411">
    <property type="entry name" value="MerR_1"/>
    <property type="match status" value="1"/>
</dbReference>
<keyword evidence="4 13" id="KW-0479">Metal-binding</keyword>
<dbReference type="GO" id="GO:0006177">
    <property type="term" value="P:GMP biosynthetic process"/>
    <property type="evidence" value="ECO:0007669"/>
    <property type="project" value="UniProtKB-UniRule"/>
</dbReference>
<keyword evidence="6 13" id="KW-0332">GMP biosynthesis</keyword>
<dbReference type="GO" id="GO:0003938">
    <property type="term" value="F:IMP dehydrogenase activity"/>
    <property type="evidence" value="ECO:0007669"/>
    <property type="project" value="UniProtKB-UniRule"/>
</dbReference>
<comment type="similarity">
    <text evidence="2 13">Belongs to the IMPDH/GMPR family.</text>
</comment>
<dbReference type="GO" id="GO:0006355">
    <property type="term" value="P:regulation of DNA-templated transcription"/>
    <property type="evidence" value="ECO:0007669"/>
    <property type="project" value="InterPro"/>
</dbReference>
<dbReference type="SUPFAM" id="SSF46955">
    <property type="entry name" value="Putative DNA-binding domain"/>
    <property type="match status" value="1"/>
</dbReference>
<feature type="binding site" evidence="13">
    <location>
        <begin position="684"/>
        <end position="686"/>
    </location>
    <ligand>
        <name>IMP</name>
        <dbReference type="ChEBI" id="CHEBI:58053"/>
    </ligand>
</feature>
<evidence type="ECO:0000256" key="3">
    <source>
        <dbReference type="ARBA" id="ARBA00011881"/>
    </source>
</evidence>
<dbReference type="NCBIfam" id="TIGR01302">
    <property type="entry name" value="IMP_dehydrog"/>
    <property type="match status" value="1"/>
</dbReference>
<comment type="caution">
    <text evidence="13">Lacks conserved residue(s) required for the propagation of feature annotation.</text>
</comment>
<keyword evidence="5" id="KW-0677">Repeat</keyword>
<keyword evidence="8 13" id="KW-0630">Potassium</keyword>
<feature type="region of interest" description="Disordered" evidence="16">
    <location>
        <begin position="270"/>
        <end position="339"/>
    </location>
</feature>
<dbReference type="SUPFAM" id="SSF54631">
    <property type="entry name" value="CBS-domain pair"/>
    <property type="match status" value="1"/>
</dbReference>
<comment type="catalytic activity">
    <reaction evidence="12 13 15">
        <text>IMP + NAD(+) + H2O = XMP + NADH + H(+)</text>
        <dbReference type="Rhea" id="RHEA:11708"/>
        <dbReference type="ChEBI" id="CHEBI:15377"/>
        <dbReference type="ChEBI" id="CHEBI:15378"/>
        <dbReference type="ChEBI" id="CHEBI:57464"/>
        <dbReference type="ChEBI" id="CHEBI:57540"/>
        <dbReference type="ChEBI" id="CHEBI:57945"/>
        <dbReference type="ChEBI" id="CHEBI:58053"/>
        <dbReference type="EC" id="1.1.1.205"/>
    </reaction>
</comment>
<feature type="domain" description="CBS" evidence="18">
    <location>
        <begin position="498"/>
        <end position="555"/>
    </location>
</feature>
<dbReference type="InterPro" id="IPR046342">
    <property type="entry name" value="CBS_dom_sf"/>
</dbReference>
<evidence type="ECO:0000256" key="6">
    <source>
        <dbReference type="ARBA" id="ARBA00022749"/>
    </source>
</evidence>
<feature type="active site" description="Thioimidate intermediate" evidence="13">
    <location>
        <position position="651"/>
    </location>
</feature>
<dbReference type="EC" id="1.1.1.205" evidence="13 15"/>
<feature type="domain" description="CBS" evidence="18">
    <location>
        <begin position="435"/>
        <end position="491"/>
    </location>
</feature>
<dbReference type="Pfam" id="PF00571">
    <property type="entry name" value="CBS"/>
    <property type="match status" value="2"/>
</dbReference>
<feature type="binding site" evidence="13">
    <location>
        <begin position="644"/>
        <end position="646"/>
    </location>
    <ligand>
        <name>NAD(+)</name>
        <dbReference type="ChEBI" id="CHEBI:57540"/>
    </ligand>
</feature>
<evidence type="ECO:0000256" key="14">
    <source>
        <dbReference type="PROSITE-ProRule" id="PRU00703"/>
    </source>
</evidence>
<evidence type="ECO:0000256" key="5">
    <source>
        <dbReference type="ARBA" id="ARBA00022737"/>
    </source>
</evidence>
<dbReference type="Pfam" id="PF00478">
    <property type="entry name" value="IMPDH"/>
    <property type="match status" value="1"/>
</dbReference>
<evidence type="ECO:0000256" key="4">
    <source>
        <dbReference type="ARBA" id="ARBA00022723"/>
    </source>
</evidence>
<accession>A0AA38CS58</accession>
<dbReference type="InterPro" id="IPR000551">
    <property type="entry name" value="MerR-type_HTH_dom"/>
</dbReference>
<evidence type="ECO:0000256" key="1">
    <source>
        <dbReference type="ARBA" id="ARBA00001958"/>
    </source>
</evidence>
<feature type="binding site" evidence="13">
    <location>
        <position position="822"/>
    </location>
    <ligand>
        <name>K(+)</name>
        <dbReference type="ChEBI" id="CHEBI:29103"/>
        <note>ligand shared between two tetrameric partners</note>
    </ligand>
</feature>
<dbReference type="GO" id="GO:0046872">
    <property type="term" value="F:metal ion binding"/>
    <property type="evidence" value="ECO:0007669"/>
    <property type="project" value="UniProtKB-UniRule"/>
</dbReference>
<evidence type="ECO:0000256" key="7">
    <source>
        <dbReference type="ARBA" id="ARBA00022755"/>
    </source>
</evidence>
<evidence type="ECO:0000256" key="15">
    <source>
        <dbReference type="RuleBase" id="RU003928"/>
    </source>
</evidence>
<feature type="binding site" description="in other chain" evidence="13">
    <location>
        <position position="648"/>
    </location>
    <ligand>
        <name>K(+)</name>
        <dbReference type="ChEBI" id="CHEBI:29103"/>
        <note>ligand shared between two tetrameric partners</note>
    </ligand>
</feature>
<dbReference type="InterPro" id="IPR015875">
    <property type="entry name" value="IMP_DH/GMP_Rdtase_CS"/>
</dbReference>
<evidence type="ECO:0000256" key="8">
    <source>
        <dbReference type="ARBA" id="ARBA00022958"/>
    </source>
</evidence>
<dbReference type="CDD" id="cd00381">
    <property type="entry name" value="IMPDH"/>
    <property type="match status" value="1"/>
</dbReference>
<protein>
    <recommendedName>
        <fullName evidence="13 15">Inosine-5'-monophosphate dehydrogenase</fullName>
        <shortName evidence="13">IMP dehydrogenase</shortName>
        <shortName evidence="13">IMPD</shortName>
        <shortName evidence="13">IMPDH</shortName>
        <ecNumber evidence="13 15">1.1.1.205</ecNumber>
    </recommendedName>
</protein>
<dbReference type="GO" id="GO:0006183">
    <property type="term" value="P:GTP biosynthetic process"/>
    <property type="evidence" value="ECO:0007669"/>
    <property type="project" value="TreeGrafter"/>
</dbReference>
<dbReference type="SMART" id="SM01240">
    <property type="entry name" value="IMPDH"/>
    <property type="match status" value="1"/>
</dbReference>
<dbReference type="EMBL" id="BSUM01000001">
    <property type="protein sequence ID" value="GMA32246.1"/>
    <property type="molecule type" value="Genomic_DNA"/>
</dbReference>
<feature type="domain" description="HTH merR-type" evidence="17">
    <location>
        <begin position="23"/>
        <end position="92"/>
    </location>
</feature>
<dbReference type="CDD" id="cd01104">
    <property type="entry name" value="HTH_MlrA-CarA"/>
    <property type="match status" value="1"/>
</dbReference>
<evidence type="ECO:0000256" key="9">
    <source>
        <dbReference type="ARBA" id="ARBA00023002"/>
    </source>
</evidence>
<dbReference type="InterPro" id="IPR013785">
    <property type="entry name" value="Aldolase_TIM"/>
</dbReference>
<name>A0AA38CS58_9MICO</name>
<dbReference type="SMART" id="SM00422">
    <property type="entry name" value="HTH_MERR"/>
    <property type="match status" value="1"/>
</dbReference>
<dbReference type="PROSITE" id="PS00487">
    <property type="entry name" value="IMP_DH_GMP_RED"/>
    <property type="match status" value="1"/>
</dbReference>
<keyword evidence="7 13" id="KW-0658">Purine biosynthesis</keyword>
<reference evidence="19" key="2">
    <citation type="submission" date="2023-02" db="EMBL/GenBank/DDBJ databases">
        <authorList>
            <person name="Sun Q."/>
            <person name="Mori K."/>
        </authorList>
    </citation>
    <scope>NUCLEOTIDE SEQUENCE</scope>
    <source>
        <strain evidence="19">NBRC 112290</strain>
    </source>
</reference>
<gene>
    <name evidence="13" type="primary">guaB</name>
    <name evidence="19" type="ORF">GCM10025875_22380</name>
</gene>
<feature type="binding site" evidence="13">
    <location>
        <position position="823"/>
    </location>
    <ligand>
        <name>K(+)</name>
        <dbReference type="ChEBI" id="CHEBI:29103"/>
        <note>ligand shared between two tetrameric partners</note>
    </ligand>
</feature>
<dbReference type="InterPro" id="IPR009061">
    <property type="entry name" value="DNA-bd_dom_put_sf"/>
</dbReference>
<dbReference type="SMART" id="SM00116">
    <property type="entry name" value="CBS"/>
    <property type="match status" value="2"/>
</dbReference>
<keyword evidence="20" id="KW-1185">Reference proteome</keyword>
<dbReference type="PANTHER" id="PTHR11911">
    <property type="entry name" value="INOSINE-5-MONOPHOSPHATE DEHYDROGENASE RELATED"/>
    <property type="match status" value="1"/>
</dbReference>
<evidence type="ECO:0000259" key="18">
    <source>
        <dbReference type="PROSITE" id="PS51371"/>
    </source>
</evidence>
<evidence type="ECO:0000256" key="16">
    <source>
        <dbReference type="SAM" id="MobiDB-lite"/>
    </source>
</evidence>
<feature type="binding site" evidence="13">
    <location>
        <position position="592"/>
    </location>
    <ligand>
        <name>NAD(+)</name>
        <dbReference type="ChEBI" id="CHEBI:57540"/>
    </ligand>
</feature>
<feature type="binding site" description="in other chain" evidence="13">
    <location>
        <position position="646"/>
    </location>
    <ligand>
        <name>K(+)</name>
        <dbReference type="ChEBI" id="CHEBI:29103"/>
        <note>ligand shared between two tetrameric partners</note>
    </ligand>
</feature>
<evidence type="ECO:0000313" key="19">
    <source>
        <dbReference type="EMBL" id="GMA32246.1"/>
    </source>
</evidence>
<organism evidence="19 20">
    <name type="scientific">Litorihabitans aurantiacus</name>
    <dbReference type="NCBI Taxonomy" id="1930061"/>
    <lineage>
        <taxon>Bacteria</taxon>
        <taxon>Bacillati</taxon>
        <taxon>Actinomycetota</taxon>
        <taxon>Actinomycetes</taxon>
        <taxon>Micrococcales</taxon>
        <taxon>Beutenbergiaceae</taxon>
        <taxon>Litorihabitans</taxon>
    </lineage>
</organism>
<comment type="activity regulation">
    <text evidence="13">Mycophenolic acid (MPA) is a non-competitive inhibitor that prevents formation of the closed enzyme conformation by binding to the same site as the amobile flap. In contrast, mizoribine monophosphate (MZP) is a competitive inhibitor that induces the closed conformation. MPA is a potent inhibitor of mammalian IMPDHs but a poor inhibitor of the bacterial enzymes. MZP is a more potent inhibitor of bacterial IMPDH.</text>
</comment>
<feature type="binding site" evidence="13">
    <location>
        <position position="821"/>
    </location>
    <ligand>
        <name>K(+)</name>
        <dbReference type="ChEBI" id="CHEBI:29103"/>
        <note>ligand shared between two tetrameric partners</note>
    </ligand>
</feature>
<dbReference type="Gene3D" id="3.20.20.70">
    <property type="entry name" value="Aldolase class I"/>
    <property type="match status" value="1"/>
</dbReference>
<comment type="function">
    <text evidence="13">Catalyzes the conversion of inosine 5'-phosphate (IMP) to xanthosine 5'-phosphate (XMP), the first committed and rate-limiting step in the de novo synthesis of guanine nucleotides, and therefore plays an important role in the regulation of cell growth.</text>
</comment>
<feature type="binding site" evidence="13">
    <location>
        <position position="767"/>
    </location>
    <ligand>
        <name>IMP</name>
        <dbReference type="ChEBI" id="CHEBI:58053"/>
    </ligand>
</feature>
<comment type="cofactor">
    <cofactor evidence="1 13">
        <name>K(+)</name>
        <dbReference type="ChEBI" id="CHEBI:29103"/>
    </cofactor>
</comment>
<dbReference type="PROSITE" id="PS50937">
    <property type="entry name" value="HTH_MERR_2"/>
    <property type="match status" value="1"/>
</dbReference>
<dbReference type="GO" id="GO:0000166">
    <property type="term" value="F:nucleotide binding"/>
    <property type="evidence" value="ECO:0007669"/>
    <property type="project" value="UniProtKB-UniRule"/>
</dbReference>
<dbReference type="RefSeq" id="WP_284250952.1">
    <property type="nucleotide sequence ID" value="NZ_BSUM01000001.1"/>
</dbReference>
<dbReference type="HAMAP" id="MF_01964">
    <property type="entry name" value="IMPDH"/>
    <property type="match status" value="1"/>
</dbReference>
<dbReference type="Proteomes" id="UP001157161">
    <property type="component" value="Unassembled WGS sequence"/>
</dbReference>
<feature type="binding site" description="in other chain" evidence="13">
    <location>
        <position position="651"/>
    </location>
    <ligand>
        <name>K(+)</name>
        <dbReference type="ChEBI" id="CHEBI:29103"/>
        <note>ligand shared between two tetrameric partners</note>
    </ligand>
</feature>
<comment type="caution">
    <text evidence="19">The sequence shown here is derived from an EMBL/GenBank/DDBJ whole genome shotgun (WGS) entry which is preliminary data.</text>
</comment>
<dbReference type="FunFam" id="3.20.20.70:FF:000003">
    <property type="entry name" value="GMP reductase"/>
    <property type="match status" value="1"/>
</dbReference>
<evidence type="ECO:0000256" key="2">
    <source>
        <dbReference type="ARBA" id="ARBA00005502"/>
    </source>
</evidence>
<dbReference type="PROSITE" id="PS51371">
    <property type="entry name" value="CBS"/>
    <property type="match status" value="2"/>
</dbReference>
<keyword evidence="11 14" id="KW-0129">CBS domain</keyword>
<evidence type="ECO:0000256" key="13">
    <source>
        <dbReference type="HAMAP-Rule" id="MF_01964"/>
    </source>
</evidence>
<feature type="binding site" evidence="13">
    <location>
        <position position="649"/>
    </location>
    <ligand>
        <name>IMP</name>
        <dbReference type="ChEBI" id="CHEBI:58053"/>
    </ligand>
</feature>
<dbReference type="PANTHER" id="PTHR11911:SF111">
    <property type="entry name" value="INOSINE-5'-MONOPHOSPHATE DEHYDROGENASE"/>
    <property type="match status" value="1"/>
</dbReference>
<evidence type="ECO:0000313" key="20">
    <source>
        <dbReference type="Proteomes" id="UP001157161"/>
    </source>
</evidence>
<dbReference type="CDD" id="cd04601">
    <property type="entry name" value="CBS_pair_IMPDH"/>
    <property type="match status" value="1"/>
</dbReference>
<dbReference type="GO" id="GO:0003677">
    <property type="term" value="F:DNA binding"/>
    <property type="evidence" value="ECO:0007669"/>
    <property type="project" value="InterPro"/>
</dbReference>
<dbReference type="InterPro" id="IPR000644">
    <property type="entry name" value="CBS_dom"/>
</dbReference>
<feature type="compositionally biased region" description="Low complexity" evidence="16">
    <location>
        <begin position="292"/>
        <end position="303"/>
    </location>
</feature>
<dbReference type="InterPro" id="IPR005990">
    <property type="entry name" value="IMP_DH"/>
</dbReference>
<evidence type="ECO:0000259" key="17">
    <source>
        <dbReference type="PROSITE" id="PS50937"/>
    </source>
</evidence>